<comment type="caution">
    <text evidence="1">The sequence shown here is derived from an EMBL/GenBank/DDBJ whole genome shotgun (WGS) entry which is preliminary data.</text>
</comment>
<reference evidence="1 2" key="1">
    <citation type="submission" date="2024-10" db="EMBL/GenBank/DDBJ databases">
        <title>The Natural Products Discovery Center: Release of the First 8490 Sequenced Strains for Exploring Actinobacteria Biosynthetic Diversity.</title>
        <authorList>
            <person name="Kalkreuter E."/>
            <person name="Kautsar S.A."/>
            <person name="Yang D."/>
            <person name="Bader C.D."/>
            <person name="Teijaro C.N."/>
            <person name="Fluegel L."/>
            <person name="Davis C.M."/>
            <person name="Simpson J.R."/>
            <person name="Lauterbach L."/>
            <person name="Steele A.D."/>
            <person name="Gui C."/>
            <person name="Meng S."/>
            <person name="Li G."/>
            <person name="Viehrig K."/>
            <person name="Ye F."/>
            <person name="Su P."/>
            <person name="Kiefer A.F."/>
            <person name="Nichols A."/>
            <person name="Cepeda A.J."/>
            <person name="Yan W."/>
            <person name="Fan B."/>
            <person name="Jiang Y."/>
            <person name="Adhikari A."/>
            <person name="Zheng C.-J."/>
            <person name="Schuster L."/>
            <person name="Cowan T.M."/>
            <person name="Smanski M.J."/>
            <person name="Chevrette M.G."/>
            <person name="De Carvalho L.P.S."/>
            <person name="Shen B."/>
        </authorList>
    </citation>
    <scope>NUCLEOTIDE SEQUENCE [LARGE SCALE GENOMIC DNA]</scope>
    <source>
        <strain evidence="1 2">NPDC007147</strain>
    </source>
</reference>
<evidence type="ECO:0000313" key="2">
    <source>
        <dbReference type="Proteomes" id="UP001601197"/>
    </source>
</evidence>
<dbReference type="RefSeq" id="WP_388347764.1">
    <property type="nucleotide sequence ID" value="NZ_JBIAFJ010000012.1"/>
</dbReference>
<organism evidence="1 2">
    <name type="scientific">Streptomyces kebangsaanensis</name>
    <dbReference type="NCBI Taxonomy" id="864058"/>
    <lineage>
        <taxon>Bacteria</taxon>
        <taxon>Bacillati</taxon>
        <taxon>Actinomycetota</taxon>
        <taxon>Actinomycetes</taxon>
        <taxon>Kitasatosporales</taxon>
        <taxon>Streptomycetaceae</taxon>
        <taxon>Streptomyces</taxon>
    </lineage>
</organism>
<gene>
    <name evidence="1" type="ORF">ACFYNZ_16315</name>
</gene>
<protein>
    <submittedName>
        <fullName evidence="1">Transcriptional regulator</fullName>
    </submittedName>
</protein>
<evidence type="ECO:0000313" key="1">
    <source>
        <dbReference type="EMBL" id="MFE9171065.1"/>
    </source>
</evidence>
<sequence length="345" mass="37030">MSVDRGNDFVAYDEKAFADPSVTPGMMSWRMASFPVFDGEAREALAHFSSLFAECRNLGQSFGPVVVTQILVTSMNALRGLARSASRDADREAALRLAARYAEYAGWMTQEAGDDTASLWWTDRAVALAGAGGDTEFAAYTLVRRADVALYRTDGRATVEYARLAEEQSRTPRIRGLAAQRGAQGHALLGEDAACFRALDRAAELMTRATRESETETAAGAEPVIGSMHLAGLADFVAGWCLHDLGRTTEAVGRLAGGLDAIPVRARRARARYAARLALALAEAGELKSACAIVEAVTSSVSVVDSATIRADLQRLSRRLNRWPRDPDALLAVARIAEALHASGR</sequence>
<name>A0ABW6KT38_9ACTN</name>
<keyword evidence="2" id="KW-1185">Reference proteome</keyword>
<dbReference type="EMBL" id="JBIAFJ010000012">
    <property type="protein sequence ID" value="MFE9171065.1"/>
    <property type="molecule type" value="Genomic_DNA"/>
</dbReference>
<accession>A0ABW6KT38</accession>
<dbReference type="Proteomes" id="UP001601197">
    <property type="component" value="Unassembled WGS sequence"/>
</dbReference>
<proteinExistence type="predicted"/>